<proteinExistence type="predicted"/>
<name>A0ACC1NPK7_9HYPO</name>
<sequence length="1041" mass="118088">MMPLAERSCKVDLLTLYYPNCTPLRKYILASLPQTSRLRRRKIESIGTDADCSPVERDLARILDSSLVCFSQLAPNTTDTRWQEWLSFSQRGDDSNVTLNGSSPIYSQSDIVDFVVWLLFSRDKSGITGPKHLLCDGYRRGATDKTQAEPIPGVFSRYPNDQVASLKASPWPQLLALLGQSGEKIMINLLVDCSVFIAAKSGLNNFYQISGNPISDLEYGVEGKKDATSTEKFRKPSEITLMRSRMFYARPPMTSKGHIQPGFRHIHILNRSTYTSENAQEIPSIQQKNDINTAKVMMYIFPRQFGFHNVFTSSVDSKTTAHKFQDYTVRDEEIAIFLQSGQNITAGGVPKIPKRLRGTACDLVRQLQIRHRRCSYFELIKHYCPSITDSLRDKAQRNRASNSSSKPIPSQAIGIAAAQRPFVAGKQFTQTQHRIQASRVFHIDPSTPIVDLATSTSQVSAFFQAALFRIIPHAFWGEGEDLAHNKSLFAKKIHQFIMLRKFETVNLHDVSQGFKISRLQWLQFPNRSNQKASQTETRKMLEIFHEFLYYVFDSLLIPLIRSTFYVTESNSHRHQVFYFRHDVWKMVSERAMHAIKDGMLEELKVADVQRSLDSKQLGFSQIRLLPKGSSLRPIMNLRRRYPTKHNRKILGPSINSILTPIYNVLKLEKDLCPSNLGATLFSVGDIYDRLKVFKSRFPEGLPRLYFVKADVQSAFDTIPQEAVLKLMTALPSHPNYKIFKHAEVKAGERLLSDDAYPVSTNGNPDPGPRPKPIRRWNRTAYSGDESSRFLDRLEDNHGNFMATRQRRNTIFVNTAVQSLYTKHSLLQLLAEHITDNHIKVGKKLYRQRQGIPQGSVLSSFLCNYFYADLERKHLGFLTDKGVAGAGSDSLLLRLIDDFLLITTDKSKAQRFAEILHQGVPEYGVQVNHKKTLANFSMSVPSPESGAGQLVPLARVDSGANFPYCGILINCKSLDISKDCEREKNIVEHGRLPGRNFERKVLPTAPELLLPSRTFGVPSISRTTVQNLHTVTGREHSFELCY</sequence>
<comment type="caution">
    <text evidence="1">The sequence shown here is derived from an EMBL/GenBank/DDBJ whole genome shotgun (WGS) entry which is preliminary data.</text>
</comment>
<protein>
    <submittedName>
        <fullName evidence="1">Uncharacterized protein</fullName>
    </submittedName>
</protein>
<keyword evidence="2" id="KW-1185">Reference proteome</keyword>
<dbReference type="EMBL" id="JANJQO010000176">
    <property type="protein sequence ID" value="KAJ2980738.1"/>
    <property type="molecule type" value="Genomic_DNA"/>
</dbReference>
<evidence type="ECO:0000313" key="1">
    <source>
        <dbReference type="EMBL" id="KAJ2980738.1"/>
    </source>
</evidence>
<gene>
    <name evidence="1" type="ORF">NQ176_g2459</name>
</gene>
<evidence type="ECO:0000313" key="2">
    <source>
        <dbReference type="Proteomes" id="UP001143910"/>
    </source>
</evidence>
<reference evidence="1" key="1">
    <citation type="submission" date="2022-08" db="EMBL/GenBank/DDBJ databases">
        <title>Genome Sequence of Lecanicillium fungicola.</title>
        <authorList>
            <person name="Buettner E."/>
        </authorList>
    </citation>
    <scope>NUCLEOTIDE SEQUENCE</scope>
    <source>
        <strain evidence="1">Babe33</strain>
    </source>
</reference>
<accession>A0ACC1NPK7</accession>
<organism evidence="1 2">
    <name type="scientific">Zarea fungicola</name>
    <dbReference type="NCBI Taxonomy" id="93591"/>
    <lineage>
        <taxon>Eukaryota</taxon>
        <taxon>Fungi</taxon>
        <taxon>Dikarya</taxon>
        <taxon>Ascomycota</taxon>
        <taxon>Pezizomycotina</taxon>
        <taxon>Sordariomycetes</taxon>
        <taxon>Hypocreomycetidae</taxon>
        <taxon>Hypocreales</taxon>
        <taxon>Cordycipitaceae</taxon>
        <taxon>Zarea</taxon>
    </lineage>
</organism>
<dbReference type="Proteomes" id="UP001143910">
    <property type="component" value="Unassembled WGS sequence"/>
</dbReference>